<name>A0AA38JEL9_9AGAR</name>
<feature type="compositionally biased region" description="Low complexity" evidence="1">
    <location>
        <begin position="24"/>
        <end position="33"/>
    </location>
</feature>
<accession>A0AA38JEL9</accession>
<feature type="region of interest" description="Disordered" evidence="1">
    <location>
        <begin position="1"/>
        <end position="44"/>
    </location>
</feature>
<reference evidence="2" key="2">
    <citation type="journal article" date="2023" name="Proc. Natl. Acad. Sci. U.S.A.">
        <title>A global phylogenomic analysis of the shiitake genus Lentinula.</title>
        <authorList>
            <person name="Sierra-Patev S."/>
            <person name="Min B."/>
            <person name="Naranjo-Ortiz M."/>
            <person name="Looney B."/>
            <person name="Konkel Z."/>
            <person name="Slot J.C."/>
            <person name="Sakamoto Y."/>
            <person name="Steenwyk J.L."/>
            <person name="Rokas A."/>
            <person name="Carro J."/>
            <person name="Camarero S."/>
            <person name="Ferreira P."/>
            <person name="Molpeceres G."/>
            <person name="Ruiz-Duenas F.J."/>
            <person name="Serrano A."/>
            <person name="Henrissat B."/>
            <person name="Drula E."/>
            <person name="Hughes K.W."/>
            <person name="Mata J.L."/>
            <person name="Ishikawa N.K."/>
            <person name="Vargas-Isla R."/>
            <person name="Ushijima S."/>
            <person name="Smith C.A."/>
            <person name="Donoghue J."/>
            <person name="Ahrendt S."/>
            <person name="Andreopoulos W."/>
            <person name="He G."/>
            <person name="LaButti K."/>
            <person name="Lipzen A."/>
            <person name="Ng V."/>
            <person name="Riley R."/>
            <person name="Sandor L."/>
            <person name="Barry K."/>
            <person name="Martinez A.T."/>
            <person name="Xiao Y."/>
            <person name="Gibbons J.G."/>
            <person name="Terashima K."/>
            <person name="Grigoriev I.V."/>
            <person name="Hibbett D."/>
        </authorList>
    </citation>
    <scope>NUCLEOTIDE SEQUENCE</scope>
    <source>
        <strain evidence="2">ET3784</strain>
    </source>
</reference>
<keyword evidence="3" id="KW-1185">Reference proteome</keyword>
<dbReference type="AlphaFoldDB" id="A0AA38JEL9"/>
<evidence type="ECO:0000256" key="1">
    <source>
        <dbReference type="SAM" id="MobiDB-lite"/>
    </source>
</evidence>
<dbReference type="EMBL" id="JANVFO010000048">
    <property type="protein sequence ID" value="KAJ3724918.1"/>
    <property type="molecule type" value="Genomic_DNA"/>
</dbReference>
<evidence type="ECO:0000313" key="2">
    <source>
        <dbReference type="EMBL" id="KAJ3724918.1"/>
    </source>
</evidence>
<feature type="compositionally biased region" description="Polar residues" evidence="1">
    <location>
        <begin position="1"/>
        <end position="23"/>
    </location>
</feature>
<dbReference type="Proteomes" id="UP001176059">
    <property type="component" value="Unassembled WGS sequence"/>
</dbReference>
<gene>
    <name evidence="2" type="ORF">DFJ43DRAFT_1157669</name>
</gene>
<reference evidence="2" key="1">
    <citation type="submission" date="2022-08" db="EMBL/GenBank/DDBJ databases">
        <authorList>
            <consortium name="DOE Joint Genome Institute"/>
            <person name="Min B."/>
            <person name="Sierra-Patev S."/>
            <person name="Naranjo-Ortiz M."/>
            <person name="Looney B."/>
            <person name="Konkel Z."/>
            <person name="Slot J.C."/>
            <person name="Sakamoto Y."/>
            <person name="Steenwyk J.L."/>
            <person name="Rokas A."/>
            <person name="Carro J."/>
            <person name="Camarero S."/>
            <person name="Ferreira P."/>
            <person name="Molpeceres G."/>
            <person name="Ruiz-duenas F.J."/>
            <person name="Serrano A."/>
            <person name="Henrissat B."/>
            <person name="Drula E."/>
            <person name="Hughes K.W."/>
            <person name="Mata J.L."/>
            <person name="Ishikawa N.K."/>
            <person name="Vargas-Isla R."/>
            <person name="Ushijima S."/>
            <person name="Smith C.A."/>
            <person name="Ahrendt S."/>
            <person name="Andreopoulos W."/>
            <person name="He G."/>
            <person name="LaButti K."/>
            <person name="Lipzen A."/>
            <person name="Ng V."/>
            <person name="Riley R."/>
            <person name="Sandor L."/>
            <person name="Barry K."/>
            <person name="Martinez A.T."/>
            <person name="Xiao Y."/>
            <person name="Gibbons J.G."/>
            <person name="Terashima K."/>
            <person name="Hibbett D.S."/>
            <person name="Grigoriev I.V."/>
        </authorList>
    </citation>
    <scope>NUCLEOTIDE SEQUENCE</scope>
    <source>
        <strain evidence="2">ET3784</strain>
    </source>
</reference>
<organism evidence="2 3">
    <name type="scientific">Lentinula guzmanii</name>
    <dbReference type="NCBI Taxonomy" id="2804957"/>
    <lineage>
        <taxon>Eukaryota</taxon>
        <taxon>Fungi</taxon>
        <taxon>Dikarya</taxon>
        <taxon>Basidiomycota</taxon>
        <taxon>Agaricomycotina</taxon>
        <taxon>Agaricomycetes</taxon>
        <taxon>Agaricomycetidae</taxon>
        <taxon>Agaricales</taxon>
        <taxon>Marasmiineae</taxon>
        <taxon>Omphalotaceae</taxon>
        <taxon>Lentinula</taxon>
    </lineage>
</organism>
<sequence>MTTRNTVNPGKDGTPTQTKIAFQTKTNPNSSTRPPSPTHTENETEEFQVLIDKAVAWKLMSRGDDCNVALPARLLQLVATVKESGRSRTALNETLDKIALAAKILQEWSWKDKTEGRRTELMENLEEELTQKTNTIGKKVKGIAAEAQETWKKLEEVTNAMTEISTKIATLGNTLPDNHHQNETEDGELTIRPTNTSYAQAARAHTFPSLTNHHTHQHNTAVREAEMKDRRIVITSQTPSDWALGEQELVMKANMAIETIVADEGAETIKPEVVAAMKIASKGAFLLLRNTEEVNWMKREGRMQSFEAAWGSSATLRPNYAEVVVEALPMETPINSPIEQRKIEMASGL</sequence>
<comment type="caution">
    <text evidence="2">The sequence shown here is derived from an EMBL/GenBank/DDBJ whole genome shotgun (WGS) entry which is preliminary data.</text>
</comment>
<protein>
    <submittedName>
        <fullName evidence="2">Uncharacterized protein</fullName>
    </submittedName>
</protein>
<proteinExistence type="predicted"/>
<evidence type="ECO:0000313" key="3">
    <source>
        <dbReference type="Proteomes" id="UP001176059"/>
    </source>
</evidence>